<dbReference type="Proteomes" id="UP000010366">
    <property type="component" value="Chromosome"/>
</dbReference>
<accession>K9UMI2</accession>
<dbReference type="InterPro" id="IPR001646">
    <property type="entry name" value="5peptide_repeat"/>
</dbReference>
<dbReference type="AlphaFoldDB" id="K9UMI2"/>
<dbReference type="SUPFAM" id="SSF141571">
    <property type="entry name" value="Pentapeptide repeat-like"/>
    <property type="match status" value="1"/>
</dbReference>
<reference evidence="1 2" key="1">
    <citation type="submission" date="2012-05" db="EMBL/GenBank/DDBJ databases">
        <title>Finished chromosome of genome of Chamaesiphon sp. PCC 6605.</title>
        <authorList>
            <consortium name="US DOE Joint Genome Institute"/>
            <person name="Gugger M."/>
            <person name="Coursin T."/>
            <person name="Rippka R."/>
            <person name="Tandeau De Marsac N."/>
            <person name="Huntemann M."/>
            <person name="Wei C.-L."/>
            <person name="Han J."/>
            <person name="Detter J.C."/>
            <person name="Han C."/>
            <person name="Tapia R."/>
            <person name="Chen A."/>
            <person name="Kyrpides N."/>
            <person name="Mavromatis K."/>
            <person name="Markowitz V."/>
            <person name="Szeto E."/>
            <person name="Ivanova N."/>
            <person name="Pagani I."/>
            <person name="Pati A."/>
            <person name="Goodwin L."/>
            <person name="Nordberg H.P."/>
            <person name="Cantor M.N."/>
            <person name="Hua S.X."/>
            <person name="Woyke T."/>
            <person name="Kerfeld C.A."/>
        </authorList>
    </citation>
    <scope>NUCLEOTIDE SEQUENCE [LARGE SCALE GENOMIC DNA]</scope>
    <source>
        <strain evidence="2">ATCC 27169 / PCC 6605</strain>
    </source>
</reference>
<dbReference type="eggNOG" id="COG1357">
    <property type="taxonomic scope" value="Bacteria"/>
</dbReference>
<proteinExistence type="predicted"/>
<evidence type="ECO:0000313" key="2">
    <source>
        <dbReference type="Proteomes" id="UP000010366"/>
    </source>
</evidence>
<evidence type="ECO:0000313" key="1">
    <source>
        <dbReference type="EMBL" id="AFY95858.1"/>
    </source>
</evidence>
<dbReference type="STRING" id="1173020.Cha6605_4950"/>
<dbReference type="PANTHER" id="PTHR14136:SF17">
    <property type="entry name" value="BTB_POZ DOMAIN-CONTAINING PROTEIN KCTD9"/>
    <property type="match status" value="1"/>
</dbReference>
<dbReference type="EMBL" id="CP003600">
    <property type="protein sequence ID" value="AFY95858.1"/>
    <property type="molecule type" value="Genomic_DNA"/>
</dbReference>
<dbReference type="RefSeq" id="WP_015161947.1">
    <property type="nucleotide sequence ID" value="NC_019697.1"/>
</dbReference>
<gene>
    <name evidence="1" type="ORF">Cha6605_4950</name>
</gene>
<name>K9UMI2_CHAP6</name>
<dbReference type="HOGENOM" id="CLU_1544871_0_0_3"/>
<dbReference type="InterPro" id="IPR051082">
    <property type="entry name" value="Pentapeptide-BTB/POZ_domain"/>
</dbReference>
<dbReference type="Pfam" id="PF00805">
    <property type="entry name" value="Pentapeptide"/>
    <property type="match status" value="2"/>
</dbReference>
<sequence>MSRKMTAQELLDVYVAGERDFAGIYLHGIDLSNAVLRGINLDRADLSEVNFTGADLSGDYGRSQSFFFKDNINTWPGQYSSIGIGNASGGYTCIRYAVLRNANFQDADISYVDFGHSDMSFVNFEGAYGKGVAFEYAWLSDSKWDRWDDCAIEISSFECAIVEGTPLENAEWV</sequence>
<dbReference type="PANTHER" id="PTHR14136">
    <property type="entry name" value="BTB_POZ DOMAIN-CONTAINING PROTEIN KCTD9"/>
    <property type="match status" value="1"/>
</dbReference>
<dbReference type="KEGG" id="cmp:Cha6605_4950"/>
<dbReference type="Gene3D" id="2.160.20.80">
    <property type="entry name" value="E3 ubiquitin-protein ligase SopA"/>
    <property type="match status" value="1"/>
</dbReference>
<organism evidence="1 2">
    <name type="scientific">Chamaesiphon minutus (strain ATCC 27169 / PCC 6605)</name>
    <dbReference type="NCBI Taxonomy" id="1173020"/>
    <lineage>
        <taxon>Bacteria</taxon>
        <taxon>Bacillati</taxon>
        <taxon>Cyanobacteriota</taxon>
        <taxon>Cyanophyceae</taxon>
        <taxon>Gomontiellales</taxon>
        <taxon>Chamaesiphonaceae</taxon>
        <taxon>Chamaesiphon</taxon>
    </lineage>
</organism>
<keyword evidence="2" id="KW-1185">Reference proteome</keyword>
<protein>
    <submittedName>
        <fullName evidence="1">Putative low-complexity protein</fullName>
    </submittedName>
</protein>